<reference evidence="6 7" key="1">
    <citation type="journal article" date="2016" name="Genome Announc.">
        <title>Draft Whole-Genome Sequence of Trichoderma gamsii T6085, a Promising Biocontrol Agent of Fusarium Head Blight on Wheat.</title>
        <authorList>
            <person name="Baroncelli R."/>
            <person name="Zapparata A."/>
            <person name="Piaggeschi G."/>
            <person name="Sarrocco S."/>
            <person name="Vannacci G."/>
        </authorList>
    </citation>
    <scope>NUCLEOTIDE SEQUENCE [LARGE SCALE GENOMIC DNA]</scope>
    <source>
        <strain evidence="6 7">T6085</strain>
    </source>
</reference>
<keyword evidence="4" id="KW-0456">Lyase</keyword>
<evidence type="ECO:0000313" key="6">
    <source>
        <dbReference type="EMBL" id="PON22911.1"/>
    </source>
</evidence>
<evidence type="ECO:0000256" key="1">
    <source>
        <dbReference type="ARBA" id="ARBA00005495"/>
    </source>
</evidence>
<dbReference type="InterPro" id="IPR006913">
    <property type="entry name" value="CENP-V/GFA"/>
</dbReference>
<gene>
    <name evidence="6" type="ORF">TGAM01_v208166</name>
</gene>
<dbReference type="GeneID" id="36347751"/>
<protein>
    <recommendedName>
        <fullName evidence="5">CENP-V/GFA domain-containing protein</fullName>
    </recommendedName>
</protein>
<dbReference type="PROSITE" id="PS51891">
    <property type="entry name" value="CENP_V_GFA"/>
    <property type="match status" value="1"/>
</dbReference>
<dbReference type="AlphaFoldDB" id="A0A2P4ZF38"/>
<evidence type="ECO:0000256" key="3">
    <source>
        <dbReference type="ARBA" id="ARBA00022833"/>
    </source>
</evidence>
<proteinExistence type="inferred from homology"/>
<dbReference type="Proteomes" id="UP000054821">
    <property type="component" value="Unassembled WGS sequence"/>
</dbReference>
<dbReference type="EMBL" id="JPDN02000033">
    <property type="protein sequence ID" value="PON22911.1"/>
    <property type="molecule type" value="Genomic_DNA"/>
</dbReference>
<dbReference type="PANTHER" id="PTHR33337:SF30">
    <property type="entry name" value="DUF636 DOMAIN PROTEIN (AFU_ORTHOLOGUE AFUA_1G03180)"/>
    <property type="match status" value="1"/>
</dbReference>
<evidence type="ECO:0000313" key="7">
    <source>
        <dbReference type="Proteomes" id="UP000054821"/>
    </source>
</evidence>
<organism evidence="6 7">
    <name type="scientific">Trichoderma gamsii</name>
    <dbReference type="NCBI Taxonomy" id="398673"/>
    <lineage>
        <taxon>Eukaryota</taxon>
        <taxon>Fungi</taxon>
        <taxon>Dikarya</taxon>
        <taxon>Ascomycota</taxon>
        <taxon>Pezizomycotina</taxon>
        <taxon>Sordariomycetes</taxon>
        <taxon>Hypocreomycetidae</taxon>
        <taxon>Hypocreales</taxon>
        <taxon>Hypocreaceae</taxon>
        <taxon>Trichoderma</taxon>
    </lineage>
</organism>
<comment type="similarity">
    <text evidence="1">Belongs to the Gfa family.</text>
</comment>
<keyword evidence="7" id="KW-1185">Reference proteome</keyword>
<comment type="caution">
    <text evidence="6">The sequence shown here is derived from an EMBL/GenBank/DDBJ whole genome shotgun (WGS) entry which is preliminary data.</text>
</comment>
<dbReference type="Gene3D" id="3.90.1590.10">
    <property type="entry name" value="glutathione-dependent formaldehyde- activating enzyme (gfa)"/>
    <property type="match status" value="1"/>
</dbReference>
<feature type="domain" description="CENP-V/GFA" evidence="5">
    <location>
        <begin position="2"/>
        <end position="108"/>
    </location>
</feature>
<dbReference type="PANTHER" id="PTHR33337">
    <property type="entry name" value="GFA DOMAIN-CONTAINING PROTEIN"/>
    <property type="match status" value="1"/>
</dbReference>
<evidence type="ECO:0000259" key="5">
    <source>
        <dbReference type="PROSITE" id="PS51891"/>
    </source>
</evidence>
<dbReference type="GO" id="GO:0046872">
    <property type="term" value="F:metal ion binding"/>
    <property type="evidence" value="ECO:0007669"/>
    <property type="project" value="UniProtKB-KW"/>
</dbReference>
<accession>A0A2P4ZF38</accession>
<evidence type="ECO:0000256" key="4">
    <source>
        <dbReference type="ARBA" id="ARBA00023239"/>
    </source>
</evidence>
<dbReference type="RefSeq" id="XP_024404975.1">
    <property type="nucleotide sequence ID" value="XM_024550268.1"/>
</dbReference>
<sequence>MTTGSCYCGKITIEFTGEPERKAICHCSNCRHYTGSMFSNNYVIPSDRFKVFGDPKEISKIADSGKRIVNCFCSDCGTTMYRWGDAFGGKEGMRIIQPGILDDKSVIDGFRPDLEMFTEDRVKWIDAIDGLAQHEKMPQS</sequence>
<dbReference type="Pfam" id="PF04828">
    <property type="entry name" value="GFA"/>
    <property type="match status" value="1"/>
</dbReference>
<dbReference type="SUPFAM" id="SSF51316">
    <property type="entry name" value="Mss4-like"/>
    <property type="match status" value="1"/>
</dbReference>
<keyword evidence="3" id="KW-0862">Zinc</keyword>
<keyword evidence="2" id="KW-0479">Metal-binding</keyword>
<dbReference type="InterPro" id="IPR011057">
    <property type="entry name" value="Mss4-like_sf"/>
</dbReference>
<dbReference type="GO" id="GO:0016846">
    <property type="term" value="F:carbon-sulfur lyase activity"/>
    <property type="evidence" value="ECO:0007669"/>
    <property type="project" value="InterPro"/>
</dbReference>
<name>A0A2P4ZF38_9HYPO</name>
<dbReference type="STRING" id="398673.A0A2P4ZF38"/>
<evidence type="ECO:0000256" key="2">
    <source>
        <dbReference type="ARBA" id="ARBA00022723"/>
    </source>
</evidence>